<organism evidence="1 2">
    <name type="scientific">Paraburkholderia sabiae</name>
    <dbReference type="NCBI Taxonomy" id="273251"/>
    <lineage>
        <taxon>Bacteria</taxon>
        <taxon>Pseudomonadati</taxon>
        <taxon>Pseudomonadota</taxon>
        <taxon>Betaproteobacteria</taxon>
        <taxon>Burkholderiales</taxon>
        <taxon>Burkholderiaceae</taxon>
        <taxon>Paraburkholderia</taxon>
    </lineage>
</organism>
<evidence type="ECO:0000313" key="1">
    <source>
        <dbReference type="EMBL" id="MEM5288764.1"/>
    </source>
</evidence>
<name>A0ABU9QH46_9BURK</name>
<dbReference type="Proteomes" id="UP001494588">
    <property type="component" value="Unassembled WGS sequence"/>
</dbReference>
<dbReference type="EMBL" id="JAZHGC010000021">
    <property type="protein sequence ID" value="MEM5288764.1"/>
    <property type="molecule type" value="Genomic_DNA"/>
</dbReference>
<evidence type="ECO:0000313" key="2">
    <source>
        <dbReference type="Proteomes" id="UP001494588"/>
    </source>
</evidence>
<accession>A0ABU9QH46</accession>
<keyword evidence="2" id="KW-1185">Reference proteome</keyword>
<sequence>MVTTVTFDANALARINEHAGVVSALGDGRIKGYFSQTYRSLEGIQKNDRAEALAKTNVVRRSTSPDNQTANITIEVRHYRPPLDEKYQAAVEEALSLGLRALRGPARWVDGLTVKDPDQSFYVVETIQEMVAHRENVNKVAAAIEMRGVGRAIALELGNQYNASVGVTPANPKLWLEGLGHAKTKAQRKTVAKAIAEWSDGDGIASHVGYGIDLYCSDDFGHNAGGPTIMNLENRAWLSSVYGVVFVTLSELAEKLNVG</sequence>
<proteinExistence type="predicted"/>
<protein>
    <submittedName>
        <fullName evidence="1">Uncharacterized protein</fullName>
    </submittedName>
</protein>
<dbReference type="RefSeq" id="WP_201656078.1">
    <property type="nucleotide sequence ID" value="NZ_CAJHCS010000024.1"/>
</dbReference>
<gene>
    <name evidence="1" type="ORF">V4C55_23835</name>
</gene>
<reference evidence="1 2" key="1">
    <citation type="submission" date="2024-01" db="EMBL/GenBank/DDBJ databases">
        <title>The diversity of rhizobia nodulating Mimosa spp. in eleven states of Brazil covering several biomes is determined by host plant, location, and edaphic factors.</title>
        <authorList>
            <person name="Rouws L."/>
            <person name="Barauna A."/>
            <person name="Beukes C."/>
            <person name="De Faria S.M."/>
            <person name="Gross E."/>
            <person name="Dos Reis Junior F.B."/>
            <person name="Simon M."/>
            <person name="Maluk M."/>
            <person name="Odee D.W."/>
            <person name="Kenicer G."/>
            <person name="Young J.P.W."/>
            <person name="Reis V.M."/>
            <person name="Zilli J."/>
            <person name="James E.K."/>
        </authorList>
    </citation>
    <scope>NUCLEOTIDE SEQUENCE [LARGE SCALE GENOMIC DNA]</scope>
    <source>
        <strain evidence="1 2">JPY77</strain>
    </source>
</reference>
<comment type="caution">
    <text evidence="1">The sequence shown here is derived from an EMBL/GenBank/DDBJ whole genome shotgun (WGS) entry which is preliminary data.</text>
</comment>